<sequence>MAEEGAVAVCVRVRPLNSREESLGETAQVYWKTDNNVIYQVDGSKSFNFDRVFHGNETTKNVYEEIAAPIIDSAIQGYNGTIFAYGQTASGKTYTMMGSEDHLGVIPRAIHDIFQKIKKRNVYVADLTEEVVYTSEMALKWITKGEKSRHYGETKMNQRSSRSHTIFRMILESREKGEPSNCEGSVKVSHLNLVDLAGSERAAQTGAAGVRLKEGCNINRSLFILGQVIKKLSDGQVGGFINYRDSKLTRILQNSLGGNAKTRIICTITPVSFDETLTALQFASTAKYMKNTPYVNEVSTDEALLKRYRKEIMDLKKQLEEVSLETRAQAMEKDQLTQLLEEKDLLQKVQNEKIENLTRMLVTSSSLTLQQELKDKRKRRVTWCLGKINKMKNSNYADQFNMPTNITRKTHKLSINLLREIDESVCSESDVFSNTLDTLSEIEWNPATKLLNQENIEGELNSLRADYDNLVLDYEQLRTEKEEMELKLKEKNDLDEFEALERKTKKDQE</sequence>
<comment type="similarity">
    <text evidence="8 9">Belongs to the TRAFAC class myosin-kinesin ATPase superfamily. Kinesin family.</text>
</comment>
<evidence type="ECO:0000256" key="7">
    <source>
        <dbReference type="ARBA" id="ARBA00023212"/>
    </source>
</evidence>
<dbReference type="Gene3D" id="3.40.850.10">
    <property type="entry name" value="Kinesin motor domain"/>
    <property type="match status" value="2"/>
</dbReference>
<evidence type="ECO:0000256" key="3">
    <source>
        <dbReference type="ARBA" id="ARBA00022741"/>
    </source>
</evidence>
<dbReference type="PRINTS" id="PR00380">
    <property type="entry name" value="KINESINHEAVY"/>
</dbReference>
<keyword evidence="6 8" id="KW-0505">Motor protein</keyword>
<feature type="coiled-coil region" evidence="10">
    <location>
        <begin position="453"/>
        <end position="494"/>
    </location>
</feature>
<dbReference type="GO" id="GO:0007018">
    <property type="term" value="P:microtubule-based movement"/>
    <property type="evidence" value="ECO:0007669"/>
    <property type="project" value="InterPro"/>
</dbReference>
<feature type="non-terminal residue" evidence="12">
    <location>
        <position position="509"/>
    </location>
</feature>
<evidence type="ECO:0000313" key="13">
    <source>
        <dbReference type="Proteomes" id="UP000236370"/>
    </source>
</evidence>
<dbReference type="PROSITE" id="PS50067">
    <property type="entry name" value="KINESIN_MOTOR_2"/>
    <property type="match status" value="1"/>
</dbReference>
<dbReference type="InterPro" id="IPR036961">
    <property type="entry name" value="Kinesin_motor_dom_sf"/>
</dbReference>
<keyword evidence="3 8" id="KW-0547">Nucleotide-binding</keyword>
<dbReference type="Proteomes" id="UP000236370">
    <property type="component" value="Unassembled WGS sequence"/>
</dbReference>
<comment type="caution">
    <text evidence="12">The sequence shown here is derived from an EMBL/GenBank/DDBJ whole genome shotgun (WGS) entry which is preliminary data.</text>
</comment>
<evidence type="ECO:0000259" key="11">
    <source>
        <dbReference type="PROSITE" id="PS50067"/>
    </source>
</evidence>
<feature type="coiled-coil region" evidence="10">
    <location>
        <begin position="298"/>
        <end position="325"/>
    </location>
</feature>
<reference evidence="12 13" key="1">
    <citation type="submission" date="2017-12" db="EMBL/GenBank/DDBJ databases">
        <title>High-resolution comparative analysis of great ape genomes.</title>
        <authorList>
            <person name="Pollen A."/>
            <person name="Hastie A."/>
            <person name="Hormozdiari F."/>
            <person name="Dougherty M."/>
            <person name="Liu R."/>
            <person name="Chaisson M."/>
            <person name="Hoppe E."/>
            <person name="Hill C."/>
            <person name="Pang A."/>
            <person name="Hillier L."/>
            <person name="Baker C."/>
            <person name="Armstrong J."/>
            <person name="Shendure J."/>
            <person name="Paten B."/>
            <person name="Wilson R."/>
            <person name="Chao H."/>
            <person name="Schneider V."/>
            <person name="Ventura M."/>
            <person name="Kronenberg Z."/>
            <person name="Murali S."/>
            <person name="Gordon D."/>
            <person name="Cantsilieris S."/>
            <person name="Munson K."/>
            <person name="Nelson B."/>
            <person name="Raja A."/>
            <person name="Underwood J."/>
            <person name="Diekhans M."/>
            <person name="Fiddes I."/>
            <person name="Haussler D."/>
            <person name="Eichler E."/>
        </authorList>
    </citation>
    <scope>NUCLEOTIDE SEQUENCE [LARGE SCALE GENOMIC DNA]</scope>
    <source>
        <strain evidence="12">Yerkes chimp pedigree #C0471</strain>
    </source>
</reference>
<keyword evidence="5 10" id="KW-0175">Coiled coil</keyword>
<comment type="subcellular location">
    <subcellularLocation>
        <location evidence="1">Cytoplasm</location>
        <location evidence="1">Cytoskeleton</location>
    </subcellularLocation>
</comment>
<dbReference type="SUPFAM" id="SSF52540">
    <property type="entry name" value="P-loop containing nucleoside triphosphate hydrolases"/>
    <property type="match status" value="1"/>
</dbReference>
<evidence type="ECO:0000313" key="12">
    <source>
        <dbReference type="EMBL" id="PNI53825.1"/>
    </source>
</evidence>
<evidence type="ECO:0000256" key="9">
    <source>
        <dbReference type="RuleBase" id="RU000394"/>
    </source>
</evidence>
<dbReference type="GO" id="GO:0005874">
    <property type="term" value="C:microtubule"/>
    <property type="evidence" value="ECO:0007669"/>
    <property type="project" value="UniProtKB-KW"/>
</dbReference>
<keyword evidence="9" id="KW-0493">Microtubule</keyword>
<organism evidence="12 13">
    <name type="scientific">Pan troglodytes</name>
    <name type="common">Chimpanzee</name>
    <dbReference type="NCBI Taxonomy" id="9598"/>
    <lineage>
        <taxon>Eukaryota</taxon>
        <taxon>Metazoa</taxon>
        <taxon>Chordata</taxon>
        <taxon>Craniata</taxon>
        <taxon>Vertebrata</taxon>
        <taxon>Euteleostomi</taxon>
        <taxon>Mammalia</taxon>
        <taxon>Eutheria</taxon>
        <taxon>Euarchontoglires</taxon>
        <taxon>Primates</taxon>
        <taxon>Haplorrhini</taxon>
        <taxon>Catarrhini</taxon>
        <taxon>Hominidae</taxon>
        <taxon>Pan</taxon>
    </lineage>
</organism>
<dbReference type="GO" id="GO:0003777">
    <property type="term" value="F:microtubule motor activity"/>
    <property type="evidence" value="ECO:0007669"/>
    <property type="project" value="InterPro"/>
</dbReference>
<keyword evidence="7" id="KW-0206">Cytoskeleton</keyword>
<dbReference type="SMART" id="SM00129">
    <property type="entry name" value="KISc"/>
    <property type="match status" value="1"/>
</dbReference>
<keyword evidence="4 8" id="KW-0067">ATP-binding</keyword>
<dbReference type="GO" id="GO:0005524">
    <property type="term" value="F:ATP binding"/>
    <property type="evidence" value="ECO:0007669"/>
    <property type="project" value="UniProtKB-UniRule"/>
</dbReference>
<dbReference type="GO" id="GO:0008017">
    <property type="term" value="F:microtubule binding"/>
    <property type="evidence" value="ECO:0007669"/>
    <property type="project" value="InterPro"/>
</dbReference>
<accession>A0A2J8M2S5</accession>
<gene>
    <name evidence="12" type="ORF">CK820_G0024168</name>
</gene>
<proteinExistence type="inferred from homology"/>
<evidence type="ECO:0000256" key="1">
    <source>
        <dbReference type="ARBA" id="ARBA00004245"/>
    </source>
</evidence>
<dbReference type="InterPro" id="IPR019821">
    <property type="entry name" value="Kinesin_motor_CS"/>
</dbReference>
<dbReference type="CDD" id="cd01374">
    <property type="entry name" value="KISc_CENP_E"/>
    <property type="match status" value="1"/>
</dbReference>
<dbReference type="PANTHER" id="PTHR47968:SF75">
    <property type="entry name" value="CENTROMERE-ASSOCIATED PROTEIN E"/>
    <property type="match status" value="1"/>
</dbReference>
<dbReference type="InterPro" id="IPR027640">
    <property type="entry name" value="Kinesin-like_fam"/>
</dbReference>
<dbReference type="InterPro" id="IPR027417">
    <property type="entry name" value="P-loop_NTPase"/>
</dbReference>
<feature type="binding site" evidence="8">
    <location>
        <begin position="86"/>
        <end position="93"/>
    </location>
    <ligand>
        <name>ATP</name>
        <dbReference type="ChEBI" id="CHEBI:30616"/>
    </ligand>
</feature>
<protein>
    <recommendedName>
        <fullName evidence="9">Kinesin-like protein</fullName>
    </recommendedName>
</protein>
<dbReference type="AlphaFoldDB" id="A0A2J8M2S5"/>
<name>A0A2J8M2S5_PANTR</name>
<evidence type="ECO:0000256" key="4">
    <source>
        <dbReference type="ARBA" id="ARBA00022840"/>
    </source>
</evidence>
<dbReference type="PROSITE" id="PS00411">
    <property type="entry name" value="KINESIN_MOTOR_1"/>
    <property type="match status" value="1"/>
</dbReference>
<dbReference type="Pfam" id="PF00225">
    <property type="entry name" value="Kinesin"/>
    <property type="match status" value="1"/>
</dbReference>
<evidence type="ECO:0000256" key="2">
    <source>
        <dbReference type="ARBA" id="ARBA00022490"/>
    </source>
</evidence>
<dbReference type="PANTHER" id="PTHR47968">
    <property type="entry name" value="CENTROMERE PROTEIN E"/>
    <property type="match status" value="1"/>
</dbReference>
<keyword evidence="2" id="KW-0963">Cytoplasm</keyword>
<dbReference type="InterPro" id="IPR001752">
    <property type="entry name" value="Kinesin_motor_dom"/>
</dbReference>
<dbReference type="EMBL" id="NBAG03000271">
    <property type="protein sequence ID" value="PNI53825.1"/>
    <property type="molecule type" value="Genomic_DNA"/>
</dbReference>
<feature type="domain" description="Kinesin motor" evidence="11">
    <location>
        <begin position="6"/>
        <end position="289"/>
    </location>
</feature>
<evidence type="ECO:0000256" key="6">
    <source>
        <dbReference type="ARBA" id="ARBA00023175"/>
    </source>
</evidence>
<evidence type="ECO:0000256" key="10">
    <source>
        <dbReference type="SAM" id="Coils"/>
    </source>
</evidence>
<evidence type="ECO:0000256" key="8">
    <source>
        <dbReference type="PROSITE-ProRule" id="PRU00283"/>
    </source>
</evidence>
<evidence type="ECO:0000256" key="5">
    <source>
        <dbReference type="ARBA" id="ARBA00023054"/>
    </source>
</evidence>